<feature type="domain" description="Histidine kinase/HSP90-like ATPase" evidence="2">
    <location>
        <begin position="35"/>
        <end position="139"/>
    </location>
</feature>
<dbReference type="InterPro" id="IPR050267">
    <property type="entry name" value="Anti-sigma-factor_SerPK"/>
</dbReference>
<gene>
    <name evidence="3" type="ORF">VM95_10165</name>
</gene>
<dbReference type="PANTHER" id="PTHR35526">
    <property type="entry name" value="ANTI-SIGMA-F FACTOR RSBW-RELATED"/>
    <property type="match status" value="1"/>
</dbReference>
<keyword evidence="1" id="KW-0723">Serine/threonine-protein kinase</keyword>
<keyword evidence="4" id="KW-1185">Reference proteome</keyword>
<dbReference type="Pfam" id="PF13581">
    <property type="entry name" value="HATPase_c_2"/>
    <property type="match status" value="1"/>
</dbReference>
<dbReference type="PANTHER" id="PTHR35526:SF3">
    <property type="entry name" value="ANTI-SIGMA-F FACTOR RSBW"/>
    <property type="match status" value="1"/>
</dbReference>
<reference evidence="3 4" key="1">
    <citation type="submission" date="2015-02" db="EMBL/GenBank/DDBJ databases">
        <authorList>
            <person name="Ju K.-S."/>
            <person name="Doroghazi J.R."/>
            <person name="Metcalf W."/>
        </authorList>
    </citation>
    <scope>NUCLEOTIDE SEQUENCE [LARGE SCALE GENOMIC DNA]</scope>
    <source>
        <strain evidence="3 4">ATCC 31215</strain>
    </source>
</reference>
<dbReference type="GO" id="GO:0004674">
    <property type="term" value="F:protein serine/threonine kinase activity"/>
    <property type="evidence" value="ECO:0007669"/>
    <property type="project" value="UniProtKB-KW"/>
</dbReference>
<evidence type="ECO:0000256" key="1">
    <source>
        <dbReference type="ARBA" id="ARBA00022527"/>
    </source>
</evidence>
<evidence type="ECO:0000313" key="3">
    <source>
        <dbReference type="EMBL" id="KJS62217.1"/>
    </source>
</evidence>
<organism evidence="3 4">
    <name type="scientific">Streptomyces rubellomurinus (strain ATCC 31215)</name>
    <dbReference type="NCBI Taxonomy" id="359131"/>
    <lineage>
        <taxon>Bacteria</taxon>
        <taxon>Bacillati</taxon>
        <taxon>Actinomycetota</taxon>
        <taxon>Actinomycetes</taxon>
        <taxon>Kitasatosporales</taxon>
        <taxon>Streptomycetaceae</taxon>
        <taxon>Streptomyces</taxon>
    </lineage>
</organism>
<keyword evidence="1" id="KW-0808">Transferase</keyword>
<proteinExistence type="predicted"/>
<keyword evidence="1" id="KW-0418">Kinase</keyword>
<dbReference type="AlphaFoldDB" id="A0A0F2TKG8"/>
<dbReference type="InterPro" id="IPR036890">
    <property type="entry name" value="HATPase_C_sf"/>
</dbReference>
<name>A0A0F2TKG8_STRR3</name>
<evidence type="ECO:0000259" key="2">
    <source>
        <dbReference type="Pfam" id="PF13581"/>
    </source>
</evidence>
<comment type="caution">
    <text evidence="3">The sequence shown here is derived from an EMBL/GenBank/DDBJ whole genome shotgun (WGS) entry which is preliminary data.</text>
</comment>
<evidence type="ECO:0000313" key="4">
    <source>
        <dbReference type="Proteomes" id="UP000033699"/>
    </source>
</evidence>
<dbReference type="InterPro" id="IPR003594">
    <property type="entry name" value="HATPase_dom"/>
</dbReference>
<dbReference type="SUPFAM" id="SSF55874">
    <property type="entry name" value="ATPase domain of HSP90 chaperone/DNA topoisomerase II/histidine kinase"/>
    <property type="match status" value="1"/>
</dbReference>
<protein>
    <recommendedName>
        <fullName evidence="2">Histidine kinase/HSP90-like ATPase domain-containing protein</fullName>
    </recommendedName>
</protein>
<sequence length="157" mass="17195">MRQMACENETRPLEVRRELSMRVFVDGQPLAWARRTARDFLARARDAHRVAVSDRVMDTVQLVVSELATNARTYAPGPCLLELTITDSAVEVSVWDSEPTLPMAHAPDPARIGRHGLESVAAVSLRFEIRREIVGKRVTAAVALADAPAGNPEGPVT</sequence>
<accession>A0A0F2TKG8</accession>
<dbReference type="Proteomes" id="UP000033699">
    <property type="component" value="Unassembled WGS sequence"/>
</dbReference>
<dbReference type="EMBL" id="JZKH01000015">
    <property type="protein sequence ID" value="KJS62217.1"/>
    <property type="molecule type" value="Genomic_DNA"/>
</dbReference>
<dbReference type="Gene3D" id="3.30.565.10">
    <property type="entry name" value="Histidine kinase-like ATPase, C-terminal domain"/>
    <property type="match status" value="1"/>
</dbReference>
<dbReference type="OrthoDB" id="4304137at2"/>
<dbReference type="PATRIC" id="fig|359131.3.peg.1640"/>
<dbReference type="CDD" id="cd16936">
    <property type="entry name" value="HATPase_RsbW-like"/>
    <property type="match status" value="1"/>
</dbReference>